<dbReference type="EMBL" id="SPHZ02000002">
    <property type="protein sequence ID" value="KAF0929127.1"/>
    <property type="molecule type" value="Genomic_DNA"/>
</dbReference>
<gene>
    <name evidence="1" type="ORF">E2562_015225</name>
</gene>
<reference evidence="1 2" key="1">
    <citation type="submission" date="2019-11" db="EMBL/GenBank/DDBJ databases">
        <title>Whole genome sequence of Oryza granulata.</title>
        <authorList>
            <person name="Li W."/>
        </authorList>
    </citation>
    <scope>NUCLEOTIDE SEQUENCE [LARGE SCALE GENOMIC DNA]</scope>
    <source>
        <strain evidence="2">cv. Menghai</strain>
        <tissue evidence="1">Leaf</tissue>
    </source>
</reference>
<name>A0A6G1EWW9_9ORYZ</name>
<evidence type="ECO:0000313" key="1">
    <source>
        <dbReference type="EMBL" id="KAF0929127.1"/>
    </source>
</evidence>
<accession>A0A6G1EWW9</accession>
<protein>
    <submittedName>
        <fullName evidence="1">Uncharacterized protein</fullName>
    </submittedName>
</protein>
<sequence>MSPGRRHAAVLGRARDSHVPLTFRLKSLIWMSLHNVRGLLRLDALPLGLRTLAMNTCFRAHLHAATMPRRSSVGWIGQLQQDAAPQNTAQFMSMYRISSDISSFYK</sequence>
<proteinExistence type="predicted"/>
<dbReference type="AlphaFoldDB" id="A0A6G1EWW9"/>
<organism evidence="1 2">
    <name type="scientific">Oryza meyeriana var. granulata</name>
    <dbReference type="NCBI Taxonomy" id="110450"/>
    <lineage>
        <taxon>Eukaryota</taxon>
        <taxon>Viridiplantae</taxon>
        <taxon>Streptophyta</taxon>
        <taxon>Embryophyta</taxon>
        <taxon>Tracheophyta</taxon>
        <taxon>Spermatophyta</taxon>
        <taxon>Magnoliopsida</taxon>
        <taxon>Liliopsida</taxon>
        <taxon>Poales</taxon>
        <taxon>Poaceae</taxon>
        <taxon>BOP clade</taxon>
        <taxon>Oryzoideae</taxon>
        <taxon>Oryzeae</taxon>
        <taxon>Oryzinae</taxon>
        <taxon>Oryza</taxon>
        <taxon>Oryza meyeriana</taxon>
    </lineage>
</organism>
<keyword evidence="2" id="KW-1185">Reference proteome</keyword>
<evidence type="ECO:0000313" key="2">
    <source>
        <dbReference type="Proteomes" id="UP000479710"/>
    </source>
</evidence>
<comment type="caution">
    <text evidence="1">The sequence shown here is derived from an EMBL/GenBank/DDBJ whole genome shotgun (WGS) entry which is preliminary data.</text>
</comment>
<dbReference type="Proteomes" id="UP000479710">
    <property type="component" value="Unassembled WGS sequence"/>
</dbReference>